<comment type="function">
    <text evidence="6">Component of the ESCRT-I complex, a regulator of vesicular trafficking process. Required for the sorting of endocytic ubiquitinated cargos into multivesicular bodies. May be involved in cell growth and differentiation.</text>
</comment>
<dbReference type="GO" id="GO:0006612">
    <property type="term" value="P:protein targeting to membrane"/>
    <property type="evidence" value="ECO:0007669"/>
    <property type="project" value="TreeGrafter"/>
</dbReference>
<dbReference type="PROSITE" id="PS51314">
    <property type="entry name" value="VPS37_C"/>
    <property type="match status" value="1"/>
</dbReference>
<evidence type="ECO:0000256" key="6">
    <source>
        <dbReference type="ARBA" id="ARBA00025010"/>
    </source>
</evidence>
<dbReference type="AlphaFoldDB" id="A0A835CPC5"/>
<keyword evidence="4" id="KW-0967">Endosome</keyword>
<evidence type="ECO:0000256" key="2">
    <source>
        <dbReference type="ARBA" id="ARBA00007617"/>
    </source>
</evidence>
<dbReference type="GO" id="GO:0000813">
    <property type="term" value="C:ESCRT I complex"/>
    <property type="evidence" value="ECO:0007669"/>
    <property type="project" value="TreeGrafter"/>
</dbReference>
<dbReference type="EMBL" id="JACMRX010000004">
    <property type="protein sequence ID" value="KAF7991724.1"/>
    <property type="molecule type" value="Genomic_DNA"/>
</dbReference>
<reference evidence="10 11" key="1">
    <citation type="submission" date="2020-08" db="EMBL/GenBank/DDBJ databases">
        <title>Aphidius gifuensis genome sequencing and assembly.</title>
        <authorList>
            <person name="Du Z."/>
        </authorList>
    </citation>
    <scope>NUCLEOTIDE SEQUENCE [LARGE SCALE GENOMIC DNA]</scope>
    <source>
        <strain evidence="10">YNYX2018</strain>
        <tissue evidence="10">Adults</tissue>
    </source>
</reference>
<feature type="domain" description="VPS37 C-terminal" evidence="9">
    <location>
        <begin position="96"/>
        <end position="185"/>
    </location>
</feature>
<comment type="subcellular location">
    <subcellularLocation>
        <location evidence="1">Late endosome membrane</location>
        <topology evidence="1">Peripheral membrane protein</topology>
    </subcellularLocation>
</comment>
<dbReference type="InterPro" id="IPR037202">
    <property type="entry name" value="ESCRT_assembly_dom"/>
</dbReference>
<dbReference type="SUPFAM" id="SSF140111">
    <property type="entry name" value="Endosomal sorting complex assembly domain"/>
    <property type="match status" value="1"/>
</dbReference>
<evidence type="ECO:0000256" key="7">
    <source>
        <dbReference type="PROSITE-ProRule" id="PRU00646"/>
    </source>
</evidence>
<keyword evidence="11" id="KW-1185">Reference proteome</keyword>
<evidence type="ECO:0000259" key="9">
    <source>
        <dbReference type="PROSITE" id="PS51314"/>
    </source>
</evidence>
<evidence type="ECO:0000256" key="4">
    <source>
        <dbReference type="ARBA" id="ARBA00022753"/>
    </source>
</evidence>
<keyword evidence="8" id="KW-0175">Coiled coil</keyword>
<comment type="similarity">
    <text evidence="2">Belongs to the VPS37 family.</text>
</comment>
<sequence length="221" mass="24942">MANLESSVLMGALEEASQKMNRLTTEELKDVLNDDEKIETIIADMKFSNFKHLDNEKEKLMASNRSLAEVNLAKQPQLEEGKRSISELIEKGIELGENTRQKRELLKEKSGSMSVESALELLQSAAAELEEETEKLAETFLSGEYAVDEFLEKFLIRKKLVHLRKVKIDKMRELMRKSTMKTTTTPGYPTSNYPGMAPGAVPYPLGDIGMPMPIPPSYRPF</sequence>
<evidence type="ECO:0000256" key="5">
    <source>
        <dbReference type="ARBA" id="ARBA00022927"/>
    </source>
</evidence>
<dbReference type="Proteomes" id="UP000639338">
    <property type="component" value="Unassembled WGS sequence"/>
</dbReference>
<gene>
    <name evidence="10" type="ORF">HCN44_010525</name>
</gene>
<dbReference type="Pfam" id="PF07200">
    <property type="entry name" value="Mod_r"/>
    <property type="match status" value="1"/>
</dbReference>
<evidence type="ECO:0000256" key="3">
    <source>
        <dbReference type="ARBA" id="ARBA00022448"/>
    </source>
</evidence>
<evidence type="ECO:0000313" key="10">
    <source>
        <dbReference type="EMBL" id="KAF7991724.1"/>
    </source>
</evidence>
<dbReference type="PANTHER" id="PTHR13678:SF27">
    <property type="entry name" value="LD45836P"/>
    <property type="match status" value="1"/>
</dbReference>
<dbReference type="InterPro" id="IPR009851">
    <property type="entry name" value="Mod_r"/>
</dbReference>
<dbReference type="GO" id="GO:0031902">
    <property type="term" value="C:late endosome membrane"/>
    <property type="evidence" value="ECO:0007669"/>
    <property type="project" value="UniProtKB-SubCell"/>
</dbReference>
<keyword evidence="5 7" id="KW-0653">Protein transport</keyword>
<dbReference type="OrthoDB" id="10004364at2759"/>
<dbReference type="PANTHER" id="PTHR13678">
    <property type="entry name" value="VACUOLAR PROTEIN SORTING-ASSOCIATED PROTEIN 37"/>
    <property type="match status" value="1"/>
</dbReference>
<keyword evidence="3 7" id="KW-0813">Transport</keyword>
<evidence type="ECO:0000256" key="1">
    <source>
        <dbReference type="ARBA" id="ARBA00004633"/>
    </source>
</evidence>
<proteinExistence type="inferred from homology"/>
<protein>
    <recommendedName>
        <fullName evidence="9">VPS37 C-terminal domain-containing protein</fullName>
    </recommendedName>
</protein>
<organism evidence="10 11">
    <name type="scientific">Aphidius gifuensis</name>
    <name type="common">Parasitoid wasp</name>
    <dbReference type="NCBI Taxonomy" id="684658"/>
    <lineage>
        <taxon>Eukaryota</taxon>
        <taxon>Metazoa</taxon>
        <taxon>Ecdysozoa</taxon>
        <taxon>Arthropoda</taxon>
        <taxon>Hexapoda</taxon>
        <taxon>Insecta</taxon>
        <taxon>Pterygota</taxon>
        <taxon>Neoptera</taxon>
        <taxon>Endopterygota</taxon>
        <taxon>Hymenoptera</taxon>
        <taxon>Apocrita</taxon>
        <taxon>Ichneumonoidea</taxon>
        <taxon>Braconidae</taxon>
        <taxon>Aphidiinae</taxon>
        <taxon>Aphidius</taxon>
    </lineage>
</organism>
<name>A0A835CPC5_APHGI</name>
<dbReference type="GO" id="GO:0006623">
    <property type="term" value="P:protein targeting to vacuole"/>
    <property type="evidence" value="ECO:0007669"/>
    <property type="project" value="TreeGrafter"/>
</dbReference>
<dbReference type="InterPro" id="IPR029012">
    <property type="entry name" value="Helix_hairpin_bin_sf"/>
</dbReference>
<evidence type="ECO:0000256" key="8">
    <source>
        <dbReference type="SAM" id="Coils"/>
    </source>
</evidence>
<accession>A0A835CPC5</accession>
<comment type="caution">
    <text evidence="10">The sequence shown here is derived from an EMBL/GenBank/DDBJ whole genome shotgun (WGS) entry which is preliminary data.</text>
</comment>
<dbReference type="GO" id="GO:0043162">
    <property type="term" value="P:ubiquitin-dependent protein catabolic process via the multivesicular body sorting pathway"/>
    <property type="evidence" value="ECO:0007669"/>
    <property type="project" value="TreeGrafter"/>
</dbReference>
<evidence type="ECO:0000313" key="11">
    <source>
        <dbReference type="Proteomes" id="UP000639338"/>
    </source>
</evidence>
<feature type="coiled-coil region" evidence="8">
    <location>
        <begin position="112"/>
        <end position="139"/>
    </location>
</feature>
<dbReference type="Gene3D" id="1.10.287.660">
    <property type="entry name" value="Helix hairpin bin"/>
    <property type="match status" value="1"/>
</dbReference>